<dbReference type="EMBL" id="BMZN01000003">
    <property type="protein sequence ID" value="GHC47330.1"/>
    <property type="molecule type" value="Genomic_DNA"/>
</dbReference>
<organism evidence="1 2">
    <name type="scientific">Alcaligenes pakistanensis</name>
    <dbReference type="NCBI Taxonomy" id="1482717"/>
    <lineage>
        <taxon>Bacteria</taxon>
        <taxon>Pseudomonadati</taxon>
        <taxon>Pseudomonadota</taxon>
        <taxon>Betaproteobacteria</taxon>
        <taxon>Burkholderiales</taxon>
        <taxon>Alcaligenaceae</taxon>
        <taxon>Alcaligenes</taxon>
    </lineage>
</organism>
<sequence>MSYVFLLVAFSSNSKKNDKEGLQAANSSCYSSFLAAAQTGFTPKRYREQLDKNHRFGQKARTDT</sequence>
<protein>
    <submittedName>
        <fullName evidence="1">Uncharacterized protein</fullName>
    </submittedName>
</protein>
<reference evidence="2" key="1">
    <citation type="journal article" date="2019" name="Int. J. Syst. Evol. Microbiol.">
        <title>The Global Catalogue of Microorganisms (GCM) 10K type strain sequencing project: providing services to taxonomists for standard genome sequencing and annotation.</title>
        <authorList>
            <consortium name="The Broad Institute Genomics Platform"/>
            <consortium name="The Broad Institute Genome Sequencing Center for Infectious Disease"/>
            <person name="Wu L."/>
            <person name="Ma J."/>
        </authorList>
    </citation>
    <scope>NUCLEOTIDE SEQUENCE [LARGE SCALE GENOMIC DNA]</scope>
    <source>
        <strain evidence="2">KCTC 42083</strain>
    </source>
</reference>
<comment type="caution">
    <text evidence="1">The sequence shown here is derived from an EMBL/GenBank/DDBJ whole genome shotgun (WGS) entry which is preliminary data.</text>
</comment>
<gene>
    <name evidence="1" type="ORF">GCM10010096_18370</name>
</gene>
<evidence type="ECO:0000313" key="1">
    <source>
        <dbReference type="EMBL" id="GHC47330.1"/>
    </source>
</evidence>
<proteinExistence type="predicted"/>
<keyword evidence="2" id="KW-1185">Reference proteome</keyword>
<dbReference type="AlphaFoldDB" id="A0A8H9IHU6"/>
<dbReference type="Proteomes" id="UP000608923">
    <property type="component" value="Unassembled WGS sequence"/>
</dbReference>
<evidence type="ECO:0000313" key="2">
    <source>
        <dbReference type="Proteomes" id="UP000608923"/>
    </source>
</evidence>
<accession>A0A8H9IHU6</accession>
<name>A0A8H9IHU6_9BURK</name>